<keyword evidence="2" id="KW-0472">Membrane</keyword>
<keyword evidence="4" id="KW-1185">Reference proteome</keyword>
<dbReference type="SUPFAM" id="SSF54523">
    <property type="entry name" value="Pili subunits"/>
    <property type="match status" value="1"/>
</dbReference>
<evidence type="ECO:0000256" key="2">
    <source>
        <dbReference type="SAM" id="Phobius"/>
    </source>
</evidence>
<keyword evidence="1" id="KW-0488">Methylation</keyword>
<accession>A0A4Q0XVT1</accession>
<protein>
    <submittedName>
        <fullName evidence="3">Prepilin-type cleavage/methylation domain-containing protein</fullName>
    </submittedName>
</protein>
<dbReference type="GO" id="GO:0015627">
    <property type="term" value="C:type II protein secretion system complex"/>
    <property type="evidence" value="ECO:0007669"/>
    <property type="project" value="InterPro"/>
</dbReference>
<feature type="transmembrane region" description="Helical" evidence="2">
    <location>
        <begin position="6"/>
        <end position="25"/>
    </location>
</feature>
<dbReference type="STRING" id="877500.GCA_000935065_00762"/>
<dbReference type="EMBL" id="PDKO01000013">
    <property type="protein sequence ID" value="RXJ61710.1"/>
    <property type="molecule type" value="Genomic_DNA"/>
</dbReference>
<evidence type="ECO:0000313" key="3">
    <source>
        <dbReference type="EMBL" id="RXJ61710.1"/>
    </source>
</evidence>
<evidence type="ECO:0000313" key="4">
    <source>
        <dbReference type="Proteomes" id="UP000290191"/>
    </source>
</evidence>
<comment type="caution">
    <text evidence="3">The sequence shown here is derived from an EMBL/GenBank/DDBJ whole genome shotgun (WGS) entry which is preliminary data.</text>
</comment>
<name>A0A4Q0XVT1_9BACT</name>
<dbReference type="AlphaFoldDB" id="A0A4Q0XVT1"/>
<sequence>MKAAFSLLELIFAIVIMGIIASFAIPKYMDTRDQALASTIQRDVVTAINSFQSYYLVNREIKEISDVITLNTKNWSLEENKMTFLEGNKSCVELLVDKEKISITVNEEAGSVCKELANRGIITQDIDLI</sequence>
<dbReference type="Proteomes" id="UP000290191">
    <property type="component" value="Unassembled WGS sequence"/>
</dbReference>
<reference evidence="3 4" key="1">
    <citation type="submission" date="2017-10" db="EMBL/GenBank/DDBJ databases">
        <title>Genomics of the genus Arcobacter.</title>
        <authorList>
            <person name="Perez-Cataluna A."/>
            <person name="Figueras M.J."/>
        </authorList>
    </citation>
    <scope>NUCLEOTIDE SEQUENCE [LARGE SCALE GENOMIC DNA]</scope>
    <source>
        <strain evidence="3 4">DSM 24636</strain>
    </source>
</reference>
<keyword evidence="2" id="KW-0812">Transmembrane</keyword>
<dbReference type="InterPro" id="IPR012902">
    <property type="entry name" value="N_methyl_site"/>
</dbReference>
<dbReference type="Gene3D" id="3.30.700.10">
    <property type="entry name" value="Glycoprotein, Type 4 Pilin"/>
    <property type="match status" value="1"/>
</dbReference>
<dbReference type="InterPro" id="IPR045584">
    <property type="entry name" value="Pilin-like"/>
</dbReference>
<proteinExistence type="predicted"/>
<keyword evidence="2" id="KW-1133">Transmembrane helix</keyword>
<gene>
    <name evidence="3" type="ORF">CRV06_12945</name>
</gene>
<dbReference type="OrthoDB" id="5349145at2"/>
<dbReference type="PRINTS" id="PR00813">
    <property type="entry name" value="BCTERIALGSPG"/>
</dbReference>
<dbReference type="RefSeq" id="WP_129082804.1">
    <property type="nucleotide sequence ID" value="NZ_CP041070.1"/>
</dbReference>
<dbReference type="InterPro" id="IPR000983">
    <property type="entry name" value="Bac_GSPG_pilin"/>
</dbReference>
<evidence type="ECO:0000256" key="1">
    <source>
        <dbReference type="ARBA" id="ARBA00022481"/>
    </source>
</evidence>
<dbReference type="NCBIfam" id="TIGR02532">
    <property type="entry name" value="IV_pilin_GFxxxE"/>
    <property type="match status" value="1"/>
</dbReference>
<organism evidence="3 4">
    <name type="scientific">Halarcobacter anaerophilus</name>
    <dbReference type="NCBI Taxonomy" id="877500"/>
    <lineage>
        <taxon>Bacteria</taxon>
        <taxon>Pseudomonadati</taxon>
        <taxon>Campylobacterota</taxon>
        <taxon>Epsilonproteobacteria</taxon>
        <taxon>Campylobacterales</taxon>
        <taxon>Arcobacteraceae</taxon>
        <taxon>Halarcobacter</taxon>
    </lineage>
</organism>
<dbReference type="GO" id="GO:0015628">
    <property type="term" value="P:protein secretion by the type II secretion system"/>
    <property type="evidence" value="ECO:0007669"/>
    <property type="project" value="InterPro"/>
</dbReference>